<sequence>MTTSIDHASPALAQLRAEFDGQVIGADHPDYDEARTVISGLVDRRPAMIVRPRDAAQVARVVAVAAESGLELAVRGGGHSAAGHGVSEGGLVLDLRDMRAFDIDVEQRTASAQAGLTAGEYTALAGEHGLATGFGDTASVGIGGITLGGGVGFLSRRFGLTIDDLLAAEVVTADGQILEVDAAHHPDLFWAIRGGGGNFGVVTRFTFRVHEVSDVVGGMLILPVTPEIIVSAIAAADAAPEQLSGMFNVMTAPPMPFVPEEYHGKPVMMALLCYAGGAEEGERAMAPFRELATPLADMIKPMTYPELFPPDPPHRPVAAGRTLFVDGVDLDAAKLIMDRLHASTAAMTVAQFRVLGGAVARVPSDATAFAHRDRRVMAMVAAMFQDPVELPVYEAWVSEFAAELSDGSPGAYVNFVGDEGAARVRDAYPGTTWDRLREVKKRYDPGNLFRLNQNIPPAE</sequence>
<dbReference type="InterPro" id="IPR016166">
    <property type="entry name" value="FAD-bd_PCMH"/>
</dbReference>
<keyword evidence="8" id="KW-1185">Reference proteome</keyword>
<keyword evidence="3" id="KW-0285">Flavoprotein</keyword>
<dbReference type="PANTHER" id="PTHR42973:SF39">
    <property type="entry name" value="FAD-BINDING PCMH-TYPE DOMAIN-CONTAINING PROTEIN"/>
    <property type="match status" value="1"/>
</dbReference>
<evidence type="ECO:0000256" key="4">
    <source>
        <dbReference type="ARBA" id="ARBA00022827"/>
    </source>
</evidence>
<dbReference type="Proteomes" id="UP000460435">
    <property type="component" value="Unassembled WGS sequence"/>
</dbReference>
<dbReference type="InterPro" id="IPR036318">
    <property type="entry name" value="FAD-bd_PCMH-like_sf"/>
</dbReference>
<dbReference type="PROSITE" id="PS51387">
    <property type="entry name" value="FAD_PCMH"/>
    <property type="match status" value="1"/>
</dbReference>
<dbReference type="Gene3D" id="3.30.465.10">
    <property type="match status" value="1"/>
</dbReference>
<keyword evidence="5" id="KW-0560">Oxidoreductase</keyword>
<evidence type="ECO:0000313" key="8">
    <source>
        <dbReference type="Proteomes" id="UP000460435"/>
    </source>
</evidence>
<evidence type="ECO:0000256" key="5">
    <source>
        <dbReference type="ARBA" id="ARBA00023002"/>
    </source>
</evidence>
<dbReference type="EMBL" id="WLZY01000002">
    <property type="protein sequence ID" value="NDL56837.1"/>
    <property type="molecule type" value="Genomic_DNA"/>
</dbReference>
<dbReference type="InterPro" id="IPR050416">
    <property type="entry name" value="FAD-linked_Oxidoreductase"/>
</dbReference>
<protein>
    <submittedName>
        <fullName evidence="7">FAD-binding protein</fullName>
    </submittedName>
</protein>
<reference evidence="7 8" key="1">
    <citation type="submission" date="2019-11" db="EMBL/GenBank/DDBJ databases">
        <authorList>
            <person name="Li X.-J."/>
            <person name="Feng X.-M."/>
        </authorList>
    </citation>
    <scope>NUCLEOTIDE SEQUENCE [LARGE SCALE GENOMIC DNA]</scope>
    <source>
        <strain evidence="7 8">XMNu-373</strain>
    </source>
</reference>
<evidence type="ECO:0000313" key="7">
    <source>
        <dbReference type="EMBL" id="NDL56837.1"/>
    </source>
</evidence>
<evidence type="ECO:0000256" key="2">
    <source>
        <dbReference type="ARBA" id="ARBA00005466"/>
    </source>
</evidence>
<dbReference type="Gene3D" id="3.40.462.20">
    <property type="match status" value="1"/>
</dbReference>
<dbReference type="GO" id="GO:0071949">
    <property type="term" value="F:FAD binding"/>
    <property type="evidence" value="ECO:0007669"/>
    <property type="project" value="InterPro"/>
</dbReference>
<dbReference type="AlphaFoldDB" id="A0A7K3M1B7"/>
<dbReference type="Pfam" id="PF01565">
    <property type="entry name" value="FAD_binding_4"/>
    <property type="match status" value="1"/>
</dbReference>
<dbReference type="SUPFAM" id="SSF56176">
    <property type="entry name" value="FAD-binding/transporter-associated domain-like"/>
    <property type="match status" value="1"/>
</dbReference>
<dbReference type="PANTHER" id="PTHR42973">
    <property type="entry name" value="BINDING OXIDOREDUCTASE, PUTATIVE (AFU_ORTHOLOGUE AFUA_1G17690)-RELATED"/>
    <property type="match status" value="1"/>
</dbReference>
<comment type="cofactor">
    <cofactor evidence="1">
        <name>FAD</name>
        <dbReference type="ChEBI" id="CHEBI:57692"/>
    </cofactor>
</comment>
<dbReference type="Pfam" id="PF08031">
    <property type="entry name" value="BBE"/>
    <property type="match status" value="1"/>
</dbReference>
<dbReference type="InterPro" id="IPR016169">
    <property type="entry name" value="FAD-bd_PCMH_sub2"/>
</dbReference>
<gene>
    <name evidence="7" type="ORF">F7O44_07100</name>
</gene>
<name>A0A7K3M1B7_9ACTN</name>
<evidence type="ECO:0000256" key="1">
    <source>
        <dbReference type="ARBA" id="ARBA00001974"/>
    </source>
</evidence>
<dbReference type="RefSeq" id="WP_162449540.1">
    <property type="nucleotide sequence ID" value="NZ_WLZY01000002.1"/>
</dbReference>
<dbReference type="Gene3D" id="3.30.43.10">
    <property type="entry name" value="Uridine Diphospho-n-acetylenolpyruvylglucosamine Reductase, domain 2"/>
    <property type="match status" value="1"/>
</dbReference>
<comment type="caution">
    <text evidence="7">The sequence shown here is derived from an EMBL/GenBank/DDBJ whole genome shotgun (WGS) entry which is preliminary data.</text>
</comment>
<proteinExistence type="inferred from homology"/>
<organism evidence="7 8">
    <name type="scientific">Phytoactinopolyspora mesophila</name>
    <dbReference type="NCBI Taxonomy" id="2650750"/>
    <lineage>
        <taxon>Bacteria</taxon>
        <taxon>Bacillati</taxon>
        <taxon>Actinomycetota</taxon>
        <taxon>Actinomycetes</taxon>
        <taxon>Jiangellales</taxon>
        <taxon>Jiangellaceae</taxon>
        <taxon>Phytoactinopolyspora</taxon>
    </lineage>
</organism>
<evidence type="ECO:0000256" key="3">
    <source>
        <dbReference type="ARBA" id="ARBA00022630"/>
    </source>
</evidence>
<dbReference type="GO" id="GO:0016491">
    <property type="term" value="F:oxidoreductase activity"/>
    <property type="evidence" value="ECO:0007669"/>
    <property type="project" value="UniProtKB-KW"/>
</dbReference>
<dbReference type="InterPro" id="IPR012951">
    <property type="entry name" value="BBE"/>
</dbReference>
<accession>A0A7K3M1B7</accession>
<feature type="domain" description="FAD-binding PCMH-type" evidence="6">
    <location>
        <begin position="42"/>
        <end position="212"/>
    </location>
</feature>
<evidence type="ECO:0000259" key="6">
    <source>
        <dbReference type="PROSITE" id="PS51387"/>
    </source>
</evidence>
<comment type="similarity">
    <text evidence="2">Belongs to the oxygen-dependent FAD-linked oxidoreductase family.</text>
</comment>
<keyword evidence="4" id="KW-0274">FAD</keyword>
<dbReference type="InterPro" id="IPR016167">
    <property type="entry name" value="FAD-bd_PCMH_sub1"/>
</dbReference>
<dbReference type="InterPro" id="IPR006094">
    <property type="entry name" value="Oxid_FAD_bind_N"/>
</dbReference>